<reference evidence="3" key="1">
    <citation type="submission" date="2017-02" db="EMBL/GenBank/DDBJ databases">
        <authorList>
            <person name="Varghese N."/>
            <person name="Submissions S."/>
        </authorList>
    </citation>
    <scope>NUCLEOTIDE SEQUENCE [LARGE SCALE GENOMIC DNA]</scope>
    <source>
        <strain evidence="3">ATCC 27094</strain>
    </source>
</reference>
<dbReference type="AlphaFoldDB" id="A0A1T4KYG1"/>
<dbReference type="OrthoDB" id="9914734at2"/>
<accession>A0A1T4KYG1</accession>
<protein>
    <submittedName>
        <fullName evidence="2">Uncharacterized protein</fullName>
    </submittedName>
</protein>
<organism evidence="2 3">
    <name type="scientific">Enhydrobacter aerosaccus</name>
    <dbReference type="NCBI Taxonomy" id="225324"/>
    <lineage>
        <taxon>Bacteria</taxon>
        <taxon>Pseudomonadati</taxon>
        <taxon>Pseudomonadota</taxon>
        <taxon>Alphaproteobacteria</taxon>
        <taxon>Hyphomicrobiales</taxon>
        <taxon>Enhydrobacter</taxon>
    </lineage>
</organism>
<keyword evidence="3" id="KW-1185">Reference proteome</keyword>
<keyword evidence="1" id="KW-1133">Transmembrane helix</keyword>
<proteinExistence type="predicted"/>
<dbReference type="STRING" id="225324.SAMN02745126_01236"/>
<name>A0A1T4KYG1_9HYPH</name>
<feature type="transmembrane region" description="Helical" evidence="1">
    <location>
        <begin position="46"/>
        <end position="63"/>
    </location>
</feature>
<evidence type="ECO:0000256" key="1">
    <source>
        <dbReference type="SAM" id="Phobius"/>
    </source>
</evidence>
<dbReference type="RefSeq" id="WP_085932891.1">
    <property type="nucleotide sequence ID" value="NZ_FUWJ01000001.1"/>
</dbReference>
<dbReference type="Proteomes" id="UP000190092">
    <property type="component" value="Unassembled WGS sequence"/>
</dbReference>
<keyword evidence="1" id="KW-0472">Membrane</keyword>
<dbReference type="EMBL" id="FUWJ01000001">
    <property type="protein sequence ID" value="SJZ47494.1"/>
    <property type="molecule type" value="Genomic_DNA"/>
</dbReference>
<gene>
    <name evidence="2" type="ORF">SAMN02745126_01236</name>
</gene>
<keyword evidence="1" id="KW-0812">Transmembrane</keyword>
<sequence>MARSSHGSRRATTWAVAQKPKPMPRVVRLGRPANDNVRQTGLQTRLLVVAIATALMMVMLYDWRLI</sequence>
<evidence type="ECO:0000313" key="3">
    <source>
        <dbReference type="Proteomes" id="UP000190092"/>
    </source>
</evidence>
<evidence type="ECO:0000313" key="2">
    <source>
        <dbReference type="EMBL" id="SJZ47494.1"/>
    </source>
</evidence>